<reference evidence="2" key="1">
    <citation type="submission" date="2020-10" db="EMBL/GenBank/DDBJ databases">
        <authorList>
            <person name="Gilroy R."/>
        </authorList>
    </citation>
    <scope>NUCLEOTIDE SEQUENCE</scope>
    <source>
        <strain evidence="2">CHK186-9395</strain>
    </source>
</reference>
<dbReference type="EMBL" id="DVOJ01000013">
    <property type="protein sequence ID" value="HIV01606.1"/>
    <property type="molecule type" value="Genomic_DNA"/>
</dbReference>
<organism evidence="2 3">
    <name type="scientific">Candidatus Caccopulliclostridium gallistercoris</name>
    <dbReference type="NCBI Taxonomy" id="2840719"/>
    <lineage>
        <taxon>Bacteria</taxon>
        <taxon>Bacillati</taxon>
        <taxon>Bacillota</taxon>
        <taxon>Clostridia</taxon>
        <taxon>Candidatus Caccopulliclostridium</taxon>
    </lineage>
</organism>
<feature type="transmembrane region" description="Helical" evidence="1">
    <location>
        <begin position="135"/>
        <end position="153"/>
    </location>
</feature>
<keyword evidence="1" id="KW-1133">Transmembrane helix</keyword>
<comment type="caution">
    <text evidence="2">The sequence shown here is derived from an EMBL/GenBank/DDBJ whole genome shotgun (WGS) entry which is preliminary data.</text>
</comment>
<evidence type="ECO:0000256" key="1">
    <source>
        <dbReference type="SAM" id="Phobius"/>
    </source>
</evidence>
<evidence type="ECO:0000313" key="3">
    <source>
        <dbReference type="Proteomes" id="UP000886861"/>
    </source>
</evidence>
<protein>
    <submittedName>
        <fullName evidence="2">Uncharacterized protein</fullName>
    </submittedName>
</protein>
<sequence>MKRTIILRYFNIITFLCYLGTLAYFFIIGKPLEIWFSVGVIILGFNSLLKSWFFQLDSSLYIGSMLIFIGIASLIQNFFMIDLSLFYPWYIFSLAFASLMVFSIFRQKIHFKLFVIVCLEVIILLIYKLRLLPKVLFYVINTLYLIFILFLLIRSIRKNTRS</sequence>
<evidence type="ECO:0000313" key="2">
    <source>
        <dbReference type="EMBL" id="HIV01606.1"/>
    </source>
</evidence>
<keyword evidence="1" id="KW-0472">Membrane</keyword>
<feature type="transmembrane region" description="Helical" evidence="1">
    <location>
        <begin position="112"/>
        <end position="129"/>
    </location>
</feature>
<name>A0A9D1NFH5_9FIRM</name>
<gene>
    <name evidence="2" type="ORF">IAA62_03535</name>
</gene>
<keyword evidence="1" id="KW-0812">Transmembrane</keyword>
<accession>A0A9D1NFH5</accession>
<feature type="transmembrane region" description="Helical" evidence="1">
    <location>
        <begin position="34"/>
        <end position="53"/>
    </location>
</feature>
<proteinExistence type="predicted"/>
<feature type="transmembrane region" description="Helical" evidence="1">
    <location>
        <begin position="7"/>
        <end position="28"/>
    </location>
</feature>
<reference evidence="2" key="2">
    <citation type="journal article" date="2021" name="PeerJ">
        <title>Extensive microbial diversity within the chicken gut microbiome revealed by metagenomics and culture.</title>
        <authorList>
            <person name="Gilroy R."/>
            <person name="Ravi A."/>
            <person name="Getino M."/>
            <person name="Pursley I."/>
            <person name="Horton D.L."/>
            <person name="Alikhan N.F."/>
            <person name="Baker D."/>
            <person name="Gharbi K."/>
            <person name="Hall N."/>
            <person name="Watson M."/>
            <person name="Adriaenssens E.M."/>
            <person name="Foster-Nyarko E."/>
            <person name="Jarju S."/>
            <person name="Secka A."/>
            <person name="Antonio M."/>
            <person name="Oren A."/>
            <person name="Chaudhuri R.R."/>
            <person name="La Ragione R."/>
            <person name="Hildebrand F."/>
            <person name="Pallen M.J."/>
        </authorList>
    </citation>
    <scope>NUCLEOTIDE SEQUENCE</scope>
    <source>
        <strain evidence="2">CHK186-9395</strain>
    </source>
</reference>
<dbReference type="Proteomes" id="UP000886861">
    <property type="component" value="Unassembled WGS sequence"/>
</dbReference>
<dbReference type="AlphaFoldDB" id="A0A9D1NFH5"/>
<feature type="transmembrane region" description="Helical" evidence="1">
    <location>
        <begin position="87"/>
        <end position="105"/>
    </location>
</feature>
<feature type="transmembrane region" description="Helical" evidence="1">
    <location>
        <begin position="60"/>
        <end position="81"/>
    </location>
</feature>